<evidence type="ECO:0000313" key="5">
    <source>
        <dbReference type="Proteomes" id="UP000005150"/>
    </source>
</evidence>
<dbReference type="GO" id="GO:0016780">
    <property type="term" value="F:phosphotransferase activity, for other substituted phosphate groups"/>
    <property type="evidence" value="ECO:0007669"/>
    <property type="project" value="TreeGrafter"/>
</dbReference>
<dbReference type="AlphaFoldDB" id="I8YDH6"/>
<accession>I8YDH6</accession>
<evidence type="ECO:0000313" key="4">
    <source>
        <dbReference type="EMBL" id="EIY61195.1"/>
    </source>
</evidence>
<comment type="caution">
    <text evidence="4">The sequence shown here is derived from an EMBL/GenBank/DDBJ whole genome shotgun (WGS) entry which is preliminary data.</text>
</comment>
<feature type="transmembrane region" description="Helical" evidence="2">
    <location>
        <begin position="54"/>
        <end position="75"/>
    </location>
</feature>
<protein>
    <recommendedName>
        <fullName evidence="3">Bacterial sugar transferase domain-containing protein</fullName>
    </recommendedName>
</protein>
<keyword evidence="2" id="KW-0812">Transmembrane</keyword>
<gene>
    <name evidence="4" type="ORF">HMPREF1071_03066</name>
</gene>
<organism evidence="4 5">
    <name type="scientific">Bacteroides salyersiae CL02T12C01</name>
    <dbReference type="NCBI Taxonomy" id="997887"/>
    <lineage>
        <taxon>Bacteria</taxon>
        <taxon>Pseudomonadati</taxon>
        <taxon>Bacteroidota</taxon>
        <taxon>Bacteroidia</taxon>
        <taxon>Bacteroidales</taxon>
        <taxon>Bacteroidaceae</taxon>
        <taxon>Bacteroides</taxon>
    </lineage>
</organism>
<dbReference type="HOGENOM" id="CLU_024920_1_2_10"/>
<dbReference type="Pfam" id="PF02397">
    <property type="entry name" value="Bac_transf"/>
    <property type="match status" value="1"/>
</dbReference>
<evidence type="ECO:0000256" key="2">
    <source>
        <dbReference type="SAM" id="Phobius"/>
    </source>
</evidence>
<sequence>MMESIVQQAKNICDSSITKNNITDMNTLYSQMNTHILLKDAPLMRPICKMIKRIFDIIVATLFLVLIFPWTYIIIACCIKICMPGPIIFKQKRTGRNGKVFVCYKFRTMDAHNHADEYVDPQMNKYSLGNFLRVTSLDELPQFWNVFKGDMSIIGPRPHMLVHDKEYMSEIATYSLRYAVKPGITGWAQVNGLRGERDIKRVKMRVDYDLWYIQHWSLGLDIKIMLRTIGVMIKK</sequence>
<comment type="similarity">
    <text evidence="1">Belongs to the bacterial sugar transferase family.</text>
</comment>
<keyword evidence="2" id="KW-1133">Transmembrane helix</keyword>
<reference evidence="4 5" key="1">
    <citation type="submission" date="2012-02" db="EMBL/GenBank/DDBJ databases">
        <title>The Genome Sequence of Bacteroides salyersiae CL02T12C01.</title>
        <authorList>
            <consortium name="The Broad Institute Genome Sequencing Platform"/>
            <person name="Earl A."/>
            <person name="Ward D."/>
            <person name="Feldgarden M."/>
            <person name="Gevers D."/>
            <person name="Zitomersky N.L."/>
            <person name="Coyne M.J."/>
            <person name="Comstock L.E."/>
            <person name="Young S.K."/>
            <person name="Zeng Q."/>
            <person name="Gargeya S."/>
            <person name="Fitzgerald M."/>
            <person name="Haas B."/>
            <person name="Abouelleil A."/>
            <person name="Alvarado L."/>
            <person name="Arachchi H.M."/>
            <person name="Berlin A."/>
            <person name="Chapman S.B."/>
            <person name="Gearin G."/>
            <person name="Goldberg J."/>
            <person name="Griggs A."/>
            <person name="Gujja S."/>
            <person name="Hansen M."/>
            <person name="Heiman D."/>
            <person name="Howarth C."/>
            <person name="Larimer J."/>
            <person name="Lui A."/>
            <person name="MacDonald P.J.P."/>
            <person name="McCowen C."/>
            <person name="Montmayeur A."/>
            <person name="Murphy C."/>
            <person name="Neiman D."/>
            <person name="Pearson M."/>
            <person name="Priest M."/>
            <person name="Roberts A."/>
            <person name="Saif S."/>
            <person name="Shea T."/>
            <person name="Sisk P."/>
            <person name="Stolte C."/>
            <person name="Sykes S."/>
            <person name="Wortman J."/>
            <person name="Nusbaum C."/>
            <person name="Birren B."/>
        </authorList>
    </citation>
    <scope>NUCLEOTIDE SEQUENCE [LARGE SCALE GENOMIC DNA]</scope>
    <source>
        <strain evidence="4 5">CL02T12C01</strain>
    </source>
</reference>
<evidence type="ECO:0000256" key="1">
    <source>
        <dbReference type="ARBA" id="ARBA00006464"/>
    </source>
</evidence>
<dbReference type="RefSeq" id="WP_007481036.1">
    <property type="nucleotide sequence ID" value="NZ_JH724308.1"/>
</dbReference>
<evidence type="ECO:0000259" key="3">
    <source>
        <dbReference type="Pfam" id="PF02397"/>
    </source>
</evidence>
<dbReference type="PANTHER" id="PTHR30576:SF0">
    <property type="entry name" value="UNDECAPRENYL-PHOSPHATE N-ACETYLGALACTOSAMINYL 1-PHOSPHATE TRANSFERASE-RELATED"/>
    <property type="match status" value="1"/>
</dbReference>
<keyword evidence="2" id="KW-0472">Membrane</keyword>
<proteinExistence type="inferred from homology"/>
<dbReference type="PANTHER" id="PTHR30576">
    <property type="entry name" value="COLANIC BIOSYNTHESIS UDP-GLUCOSE LIPID CARRIER TRANSFERASE"/>
    <property type="match status" value="1"/>
</dbReference>
<dbReference type="PATRIC" id="fig|997887.3.peg.3177"/>
<name>I8YDH6_9BACE</name>
<keyword evidence="5" id="KW-1185">Reference proteome</keyword>
<dbReference type="Proteomes" id="UP000005150">
    <property type="component" value="Unassembled WGS sequence"/>
</dbReference>
<feature type="domain" description="Bacterial sugar transferase" evidence="3">
    <location>
        <begin position="52"/>
        <end position="233"/>
    </location>
</feature>
<dbReference type="EMBL" id="AGXV01000035">
    <property type="protein sequence ID" value="EIY61195.1"/>
    <property type="molecule type" value="Genomic_DNA"/>
</dbReference>
<dbReference type="InterPro" id="IPR003362">
    <property type="entry name" value="Bact_transf"/>
</dbReference>